<organism evidence="3 4">
    <name type="scientific">Limosilactobacillus gastricus DSM 16045</name>
    <dbReference type="NCBI Taxonomy" id="1423749"/>
    <lineage>
        <taxon>Bacteria</taxon>
        <taxon>Bacillati</taxon>
        <taxon>Bacillota</taxon>
        <taxon>Bacilli</taxon>
        <taxon>Lactobacillales</taxon>
        <taxon>Lactobacillaceae</taxon>
        <taxon>Limosilactobacillus</taxon>
    </lineage>
</organism>
<dbReference type="PATRIC" id="fig|1423749.3.peg.1747"/>
<dbReference type="GO" id="GO:0009294">
    <property type="term" value="P:DNA-mediated transformation"/>
    <property type="evidence" value="ECO:0007669"/>
    <property type="project" value="InterPro"/>
</dbReference>
<dbReference type="InterPro" id="IPR003488">
    <property type="entry name" value="DprA"/>
</dbReference>
<comment type="similarity">
    <text evidence="1">Belongs to the DprA/Smf family.</text>
</comment>
<comment type="caution">
    <text evidence="3">The sequence shown here is derived from an EMBL/GenBank/DDBJ whole genome shotgun (WGS) entry which is preliminary data.</text>
</comment>
<keyword evidence="4" id="KW-1185">Reference proteome</keyword>
<feature type="domain" description="Smf/DprA SLOG" evidence="2">
    <location>
        <begin position="75"/>
        <end position="282"/>
    </location>
</feature>
<evidence type="ECO:0000313" key="4">
    <source>
        <dbReference type="Proteomes" id="UP000051739"/>
    </source>
</evidence>
<dbReference type="PANTHER" id="PTHR43022:SF1">
    <property type="entry name" value="PROTEIN SMF"/>
    <property type="match status" value="1"/>
</dbReference>
<dbReference type="SUPFAM" id="SSF102405">
    <property type="entry name" value="MCP/YpsA-like"/>
    <property type="match status" value="1"/>
</dbReference>
<evidence type="ECO:0000259" key="2">
    <source>
        <dbReference type="Pfam" id="PF02481"/>
    </source>
</evidence>
<name>A0A0R1VBR0_9LACO</name>
<dbReference type="Pfam" id="PF02481">
    <property type="entry name" value="DNA_processg_A"/>
    <property type="match status" value="1"/>
</dbReference>
<accession>A0A0R1VBR0</accession>
<reference evidence="3 4" key="1">
    <citation type="journal article" date="2015" name="Genome Announc.">
        <title>Expanding the biotechnology potential of lactobacilli through comparative genomics of 213 strains and associated genera.</title>
        <authorList>
            <person name="Sun Z."/>
            <person name="Harris H.M."/>
            <person name="McCann A."/>
            <person name="Guo C."/>
            <person name="Argimon S."/>
            <person name="Zhang W."/>
            <person name="Yang X."/>
            <person name="Jeffery I.B."/>
            <person name="Cooney J.C."/>
            <person name="Kagawa T.F."/>
            <person name="Liu W."/>
            <person name="Song Y."/>
            <person name="Salvetti E."/>
            <person name="Wrobel A."/>
            <person name="Rasinkangas P."/>
            <person name="Parkhill J."/>
            <person name="Rea M.C."/>
            <person name="O'Sullivan O."/>
            <person name="Ritari J."/>
            <person name="Douillard F.P."/>
            <person name="Paul Ross R."/>
            <person name="Yang R."/>
            <person name="Briner A.E."/>
            <person name="Felis G.E."/>
            <person name="de Vos W.M."/>
            <person name="Barrangou R."/>
            <person name="Klaenhammer T.R."/>
            <person name="Caufield P.W."/>
            <person name="Cui Y."/>
            <person name="Zhang H."/>
            <person name="O'Toole P.W."/>
        </authorList>
    </citation>
    <scope>NUCLEOTIDE SEQUENCE [LARGE SCALE GENOMIC DNA]</scope>
    <source>
        <strain evidence="3 4">DSM 16045</strain>
    </source>
</reference>
<protein>
    <submittedName>
        <fullName evidence="3">DNA processing protein</fullName>
    </submittedName>
</protein>
<evidence type="ECO:0000256" key="1">
    <source>
        <dbReference type="ARBA" id="ARBA00006525"/>
    </source>
</evidence>
<dbReference type="InterPro" id="IPR057666">
    <property type="entry name" value="DrpA_SLOG"/>
</dbReference>
<dbReference type="Proteomes" id="UP000051739">
    <property type="component" value="Unassembled WGS sequence"/>
</dbReference>
<dbReference type="NCBIfam" id="TIGR00732">
    <property type="entry name" value="dprA"/>
    <property type="match status" value="1"/>
</dbReference>
<dbReference type="RefSeq" id="WP_056937119.1">
    <property type="nucleotide sequence ID" value="NZ_AZFN01000008.1"/>
</dbReference>
<evidence type="ECO:0000313" key="3">
    <source>
        <dbReference type="EMBL" id="KRM02677.1"/>
    </source>
</evidence>
<dbReference type="AlphaFoldDB" id="A0A0R1VBR0"/>
<sequence length="283" mass="30998">MKLNDFIFRLSLCEHLGAVNQLKIIRAKIASPEAALATLLKAASISLQQGQAILNQWSSPELDRRVRLNQAVPHILITDEAYPAALKESYGAPTVLYYRGNRELLTTQMLAVVGARQMSSYGQMVMDQLLPPVIYAGITIVSGLARGVDGYSHHIAIDHAGKTIAVIGTGLDRFYPREHRQLMRQMMQSQLVLTEYPLGTPPLASHFPARNRIIAGLCQSCLVVEGRQRSGSLITANLALQENRNVLAVPGAINHELSTGCNELIAEGAKPILRALDILEEFT</sequence>
<proteinExistence type="inferred from homology"/>
<dbReference type="PANTHER" id="PTHR43022">
    <property type="entry name" value="PROTEIN SMF"/>
    <property type="match status" value="1"/>
</dbReference>
<dbReference type="EMBL" id="AZFN01000008">
    <property type="protein sequence ID" value="KRM02677.1"/>
    <property type="molecule type" value="Genomic_DNA"/>
</dbReference>
<dbReference type="Gene3D" id="3.40.50.450">
    <property type="match status" value="1"/>
</dbReference>
<gene>
    <name evidence="3" type="ORF">FC60_GL001688</name>
</gene>